<protein>
    <recommendedName>
        <fullName evidence="3">Endonuclease/exonuclease/phosphatase domain-containing protein</fullName>
    </recommendedName>
</protein>
<feature type="compositionally biased region" description="Polar residues" evidence="1">
    <location>
        <begin position="346"/>
        <end position="357"/>
    </location>
</feature>
<dbReference type="InterPro" id="IPR005135">
    <property type="entry name" value="Endo/exonuclease/phosphatase"/>
</dbReference>
<evidence type="ECO:0000259" key="3">
    <source>
        <dbReference type="Pfam" id="PF03372"/>
    </source>
</evidence>
<sequence>MPKTSSSNRQRASQRRELLRRATNPEPDGRARAGKQSRGTQSRGKQSRTRRPASRRPNSSKSPRRSRGTTRSSAVNPRNHRMTLLLWLCVIGIALWMALKYLPAGTERFRPLPEAVALIPLLIAPLALVAIVALFTHHRAPLAIAIVLIIVQLVWQTGYVIPIPDSWTDALAVPRQTVAASTSASPSSSRTLRVMNLNTRYGRADTGSIVHEVEMDRIDVLAVEEINDDFVKRMQDSHIADQLPYLVLGDSAKTDNGGFNAIWSRYRITDFSTDTLNIHAAAVPSATVDVDGAAVTVAAVHTKSPARSGADWSQGIRNIGLFGIEPTTRHALIAQAESTGVEPTEQIEQTDSGSGSIATGGTATPAAATPRTVVLGDMNASVYHPSFRYALALGRKACGPGLADSSFELHRGWHNTFPATWPGFPALIEIDHVLHTPGLKPNWAKTVKIPRADHKALIVELRVV</sequence>
<keyword evidence="2" id="KW-0812">Transmembrane</keyword>
<reference evidence="4 5" key="1">
    <citation type="submission" date="2017-10" db="EMBL/GenBank/DDBJ databases">
        <title>Draft genome sequences of strains TRE 1, TRE 9, TRE H and TRI 7, isolated from tamarins, belonging to four potential novel Bifidobacterium species.</title>
        <authorList>
            <person name="Mattarelli P."/>
            <person name="Modesto M."/>
            <person name="Puglisi E."/>
            <person name="Morelli L."/>
            <person name="Spezio C."/>
            <person name="Bonetti A."/>
            <person name="Sandri C."/>
        </authorList>
    </citation>
    <scope>NUCLEOTIDE SEQUENCE [LARGE SCALE GENOMIC DNA]</scope>
    <source>
        <strain evidence="5">TRI7</strain>
    </source>
</reference>
<evidence type="ECO:0000256" key="2">
    <source>
        <dbReference type="SAM" id="Phobius"/>
    </source>
</evidence>
<feature type="transmembrane region" description="Helical" evidence="2">
    <location>
        <begin position="84"/>
        <end position="103"/>
    </location>
</feature>
<feature type="compositionally biased region" description="Low complexity" evidence="1">
    <location>
        <begin position="1"/>
        <end position="11"/>
    </location>
</feature>
<dbReference type="OrthoDB" id="2340043at2"/>
<keyword evidence="5" id="KW-1185">Reference proteome</keyword>
<dbReference type="Gene3D" id="3.60.10.10">
    <property type="entry name" value="Endonuclease/exonuclease/phosphatase"/>
    <property type="match status" value="1"/>
</dbReference>
<gene>
    <name evidence="4" type="ORF">CSQ87_02275</name>
</gene>
<dbReference type="Pfam" id="PF03372">
    <property type="entry name" value="Exo_endo_phos"/>
    <property type="match status" value="1"/>
</dbReference>
<comment type="caution">
    <text evidence="4">The sequence shown here is derived from an EMBL/GenBank/DDBJ whole genome shotgun (WGS) entry which is preliminary data.</text>
</comment>
<dbReference type="GO" id="GO:0003824">
    <property type="term" value="F:catalytic activity"/>
    <property type="evidence" value="ECO:0007669"/>
    <property type="project" value="InterPro"/>
</dbReference>
<keyword evidence="2" id="KW-0472">Membrane</keyword>
<evidence type="ECO:0000313" key="5">
    <source>
        <dbReference type="Proteomes" id="UP000231451"/>
    </source>
</evidence>
<feature type="region of interest" description="Disordered" evidence="1">
    <location>
        <begin position="1"/>
        <end position="75"/>
    </location>
</feature>
<dbReference type="SUPFAM" id="SSF56219">
    <property type="entry name" value="DNase I-like"/>
    <property type="match status" value="1"/>
</dbReference>
<feature type="region of interest" description="Disordered" evidence="1">
    <location>
        <begin position="338"/>
        <end position="364"/>
    </location>
</feature>
<evidence type="ECO:0000256" key="1">
    <source>
        <dbReference type="SAM" id="MobiDB-lite"/>
    </source>
</evidence>
<keyword evidence="2" id="KW-1133">Transmembrane helix</keyword>
<name>A0A2M9HG09_9BIFI</name>
<dbReference type="InterPro" id="IPR036691">
    <property type="entry name" value="Endo/exonu/phosph_ase_sf"/>
</dbReference>
<evidence type="ECO:0000313" key="4">
    <source>
        <dbReference type="EMBL" id="PJM75737.1"/>
    </source>
</evidence>
<dbReference type="Proteomes" id="UP000231451">
    <property type="component" value="Unassembled WGS sequence"/>
</dbReference>
<dbReference type="EMBL" id="PEBK01000002">
    <property type="protein sequence ID" value="PJM75737.1"/>
    <property type="molecule type" value="Genomic_DNA"/>
</dbReference>
<feature type="transmembrane region" description="Helical" evidence="2">
    <location>
        <begin position="115"/>
        <end position="135"/>
    </location>
</feature>
<accession>A0A2M9HG09</accession>
<proteinExistence type="predicted"/>
<organism evidence="4 5">
    <name type="scientific">Bifidobacterium simiarum</name>
    <dbReference type="NCBI Taxonomy" id="2045441"/>
    <lineage>
        <taxon>Bacteria</taxon>
        <taxon>Bacillati</taxon>
        <taxon>Actinomycetota</taxon>
        <taxon>Actinomycetes</taxon>
        <taxon>Bifidobacteriales</taxon>
        <taxon>Bifidobacteriaceae</taxon>
        <taxon>Bifidobacterium</taxon>
    </lineage>
</organism>
<feature type="domain" description="Endonuclease/exonuclease/phosphatase" evidence="3">
    <location>
        <begin position="197"/>
        <end position="454"/>
    </location>
</feature>
<feature type="transmembrane region" description="Helical" evidence="2">
    <location>
        <begin position="142"/>
        <end position="161"/>
    </location>
</feature>
<dbReference type="AlphaFoldDB" id="A0A2M9HG09"/>
<feature type="compositionally biased region" description="Basic residues" evidence="1">
    <location>
        <begin position="45"/>
        <end position="54"/>
    </location>
</feature>